<dbReference type="Proteomes" id="UP000288669">
    <property type="component" value="Unassembled WGS sequence"/>
</dbReference>
<organism evidence="1 2">
    <name type="scientific">Vagococcus entomophilus</name>
    <dbReference type="NCBI Taxonomy" id="1160095"/>
    <lineage>
        <taxon>Bacteria</taxon>
        <taxon>Bacillati</taxon>
        <taxon>Bacillota</taxon>
        <taxon>Bacilli</taxon>
        <taxon>Lactobacillales</taxon>
        <taxon>Enterococcaceae</taxon>
        <taxon>Vagococcus</taxon>
    </lineage>
</organism>
<name>A0A430AKH0_9ENTE</name>
<evidence type="ECO:0000313" key="2">
    <source>
        <dbReference type="Proteomes" id="UP000288669"/>
    </source>
</evidence>
<protein>
    <recommendedName>
        <fullName evidence="3">DUF5085 domain-containing protein</fullName>
    </recommendedName>
</protein>
<sequence length="151" mass="17597">MKIDRSPLIMQNLIRFQAIMKEDEWEQGFELLKNLEYAEGVYQNGPTLFSMEKRENEPEFKKFEFFMPVNVPLQGNENAQIDFVDELVIPDAMMMRHADSEPNLSYVQDMLEQEAKKIGVVVEKKAYCICLDVFNEVMIDVYMPIKNGGES</sequence>
<dbReference type="RefSeq" id="WP_126823259.1">
    <property type="nucleotide sequence ID" value="NZ_JBHLWU010000001.1"/>
</dbReference>
<accession>A0A430AKH0</accession>
<evidence type="ECO:0008006" key="3">
    <source>
        <dbReference type="Google" id="ProtNLM"/>
    </source>
</evidence>
<comment type="caution">
    <text evidence="1">The sequence shown here is derived from an EMBL/GenBank/DDBJ whole genome shotgun (WGS) entry which is preliminary data.</text>
</comment>
<gene>
    <name evidence="1" type="ORF">CBF30_04830</name>
</gene>
<dbReference type="AlphaFoldDB" id="A0A430AKH0"/>
<keyword evidence="2" id="KW-1185">Reference proteome</keyword>
<dbReference type="OrthoDB" id="2365165at2"/>
<evidence type="ECO:0000313" key="1">
    <source>
        <dbReference type="EMBL" id="RSU08559.1"/>
    </source>
</evidence>
<dbReference type="EMBL" id="NGJZ01000001">
    <property type="protein sequence ID" value="RSU08559.1"/>
    <property type="molecule type" value="Genomic_DNA"/>
</dbReference>
<proteinExistence type="predicted"/>
<reference evidence="1 2" key="1">
    <citation type="submission" date="2017-05" db="EMBL/GenBank/DDBJ databases">
        <title>Vagococcus spp. assemblies.</title>
        <authorList>
            <person name="Gulvik C.A."/>
        </authorList>
    </citation>
    <scope>NUCLEOTIDE SEQUENCE [LARGE SCALE GENOMIC DNA]</scope>
    <source>
        <strain evidence="1 2">DSM 24756</strain>
    </source>
</reference>